<evidence type="ECO:0000313" key="1">
    <source>
        <dbReference type="EMBL" id="EYC43773.1"/>
    </source>
</evidence>
<dbReference type="AlphaFoldDB" id="A0A016WXL4"/>
<reference evidence="2" key="1">
    <citation type="journal article" date="2015" name="Nat. Genet.">
        <title>The genome and transcriptome of the zoonotic hookworm Ancylostoma ceylanicum identify infection-specific gene families.</title>
        <authorList>
            <person name="Schwarz E.M."/>
            <person name="Hu Y."/>
            <person name="Antoshechkin I."/>
            <person name="Miller M.M."/>
            <person name="Sternberg P.W."/>
            <person name="Aroian R.V."/>
        </authorList>
    </citation>
    <scope>NUCLEOTIDE SEQUENCE</scope>
    <source>
        <strain evidence="2">HY135</strain>
    </source>
</reference>
<evidence type="ECO:0000313" key="2">
    <source>
        <dbReference type="Proteomes" id="UP000024635"/>
    </source>
</evidence>
<proteinExistence type="predicted"/>
<dbReference type="EMBL" id="JARK01000081">
    <property type="protein sequence ID" value="EYC43773.1"/>
    <property type="molecule type" value="Genomic_DNA"/>
</dbReference>
<accession>A0A016WXL4</accession>
<comment type="caution">
    <text evidence="1">The sequence shown here is derived from an EMBL/GenBank/DDBJ whole genome shotgun (WGS) entry which is preliminary data.</text>
</comment>
<sequence>MRAKRASVEVWKSGVSRKARLVYSVLLKNIEDSACGFSALRLQNRGGTYTILSLGACFLRVPCSGSAAMVQSRNQSIFLRRTVYAAGVKYMYVD</sequence>
<keyword evidence="2" id="KW-1185">Reference proteome</keyword>
<name>A0A016WXL4_9BILA</name>
<organism evidence="1 2">
    <name type="scientific">Ancylostoma ceylanicum</name>
    <dbReference type="NCBI Taxonomy" id="53326"/>
    <lineage>
        <taxon>Eukaryota</taxon>
        <taxon>Metazoa</taxon>
        <taxon>Ecdysozoa</taxon>
        <taxon>Nematoda</taxon>
        <taxon>Chromadorea</taxon>
        <taxon>Rhabditida</taxon>
        <taxon>Rhabditina</taxon>
        <taxon>Rhabditomorpha</taxon>
        <taxon>Strongyloidea</taxon>
        <taxon>Ancylostomatidae</taxon>
        <taxon>Ancylostomatinae</taxon>
        <taxon>Ancylostoma</taxon>
    </lineage>
</organism>
<protein>
    <submittedName>
        <fullName evidence="1">Uncharacterized protein</fullName>
    </submittedName>
</protein>
<dbReference type="Proteomes" id="UP000024635">
    <property type="component" value="Unassembled WGS sequence"/>
</dbReference>
<gene>
    <name evidence="1" type="primary">Acey_s0481.g2257</name>
    <name evidence="1" type="ORF">Y032_0481g2257</name>
</gene>